<dbReference type="Gene3D" id="3.40.47.10">
    <property type="match status" value="1"/>
</dbReference>
<evidence type="ECO:0000256" key="7">
    <source>
        <dbReference type="ARBA" id="ARBA00023098"/>
    </source>
</evidence>
<dbReference type="Pfam" id="PF08545">
    <property type="entry name" value="ACP_syn_III"/>
    <property type="match status" value="1"/>
</dbReference>
<accession>A0A0B6VSP1</accession>
<name>A0A0B6VSP1_9ACTN</name>
<dbReference type="NCBIfam" id="TIGR00747">
    <property type="entry name" value="fabH"/>
    <property type="match status" value="1"/>
</dbReference>
<comment type="pathway">
    <text evidence="1">Lipid metabolism.</text>
</comment>
<protein>
    <submittedName>
        <fullName evidence="12">Putative 3-oxoacyl-(Acyl carrier protein) synthase III</fullName>
    </submittedName>
</protein>
<proteinExistence type="inferred from homology"/>
<dbReference type="GO" id="GO:0004315">
    <property type="term" value="F:3-oxoacyl-[acyl-carrier-protein] synthase activity"/>
    <property type="evidence" value="ECO:0007669"/>
    <property type="project" value="InterPro"/>
</dbReference>
<sequence>MADDRACTVNFGIVGTGSYLPAETVPNEPVARRAGVTGEWIERKTGIRSRRYAAADEATSDLAVHAARRALRSAGLTADQVGLIVVATSTPDHPQPATACLVQARLGARHAVAFDINSVCSGFVFALVTAARLLSGRDTYGIVIGADIYSRIVDPTDRRTAVLFGDGAGAVVLGPVGPGQGLLGAELASHGDRHELILVEAGGSRVPASEKSLAEGQHAFRMQGRAVSEFVTAELPLVVRRLLTSHDVAADGVDHFVPHQANGVLLNRLFPLLGLARARMHLTVAEHGNTSAASIPLALDHGNRTEAFHDGDLLLLAGFGGGMSIGTALVRWTPHGRGGNVSPNSASIP</sequence>
<dbReference type="Pfam" id="PF08541">
    <property type="entry name" value="ACP_syn_III_C"/>
    <property type="match status" value="1"/>
</dbReference>
<evidence type="ECO:0000256" key="3">
    <source>
        <dbReference type="ARBA" id="ARBA00022490"/>
    </source>
</evidence>
<keyword evidence="8" id="KW-0275">Fatty acid biosynthesis</keyword>
<dbReference type="InterPro" id="IPR013751">
    <property type="entry name" value="ACP_syn_III_N"/>
</dbReference>
<evidence type="ECO:0000256" key="1">
    <source>
        <dbReference type="ARBA" id="ARBA00005189"/>
    </source>
</evidence>
<keyword evidence="9" id="KW-0012">Acyltransferase</keyword>
<evidence type="ECO:0000259" key="10">
    <source>
        <dbReference type="Pfam" id="PF08541"/>
    </source>
</evidence>
<keyword evidence="4" id="KW-0444">Lipid biosynthesis</keyword>
<dbReference type="PANTHER" id="PTHR34069">
    <property type="entry name" value="3-OXOACYL-[ACYL-CARRIER-PROTEIN] SYNTHASE 3"/>
    <property type="match status" value="1"/>
</dbReference>
<dbReference type="CDD" id="cd00830">
    <property type="entry name" value="KAS_III"/>
    <property type="match status" value="1"/>
</dbReference>
<keyword evidence="5" id="KW-0808">Transferase</keyword>
<dbReference type="AlphaFoldDB" id="A0A0B6VSP1"/>
<evidence type="ECO:0000313" key="12">
    <source>
        <dbReference type="EMBL" id="BAQ21936.1"/>
    </source>
</evidence>
<dbReference type="SUPFAM" id="SSF53901">
    <property type="entry name" value="Thiolase-like"/>
    <property type="match status" value="1"/>
</dbReference>
<keyword evidence="6" id="KW-0276">Fatty acid metabolism</keyword>
<dbReference type="InterPro" id="IPR016039">
    <property type="entry name" value="Thiolase-like"/>
</dbReference>
<evidence type="ECO:0000256" key="8">
    <source>
        <dbReference type="ARBA" id="ARBA00023160"/>
    </source>
</evidence>
<dbReference type="InterPro" id="IPR013747">
    <property type="entry name" value="ACP_syn_III_C"/>
</dbReference>
<keyword evidence="3" id="KW-0963">Cytoplasm</keyword>
<evidence type="ECO:0000256" key="9">
    <source>
        <dbReference type="ARBA" id="ARBA00023315"/>
    </source>
</evidence>
<dbReference type="PANTHER" id="PTHR34069:SF2">
    <property type="entry name" value="BETA-KETOACYL-[ACYL-CARRIER-PROTEIN] SYNTHASE III"/>
    <property type="match status" value="1"/>
</dbReference>
<dbReference type="InterPro" id="IPR004655">
    <property type="entry name" value="FabH"/>
</dbReference>
<evidence type="ECO:0000259" key="11">
    <source>
        <dbReference type="Pfam" id="PF08545"/>
    </source>
</evidence>
<evidence type="ECO:0000256" key="4">
    <source>
        <dbReference type="ARBA" id="ARBA00022516"/>
    </source>
</evidence>
<organism evidence="12">
    <name type="scientific">Streptomyces versipellis</name>
    <dbReference type="NCBI Taxonomy" id="67375"/>
    <lineage>
        <taxon>Bacteria</taxon>
        <taxon>Bacillati</taxon>
        <taxon>Actinomycetota</taxon>
        <taxon>Actinomycetes</taxon>
        <taxon>Kitasatosporales</taxon>
        <taxon>Streptomycetaceae</taxon>
        <taxon>Streptomyces</taxon>
    </lineage>
</organism>
<evidence type="ECO:0000256" key="5">
    <source>
        <dbReference type="ARBA" id="ARBA00022679"/>
    </source>
</evidence>
<feature type="domain" description="Beta-ketoacyl-[acyl-carrier-protein] synthase III C-terminal" evidence="10">
    <location>
        <begin position="244"/>
        <end position="332"/>
    </location>
</feature>
<dbReference type="GO" id="GO:0006633">
    <property type="term" value="P:fatty acid biosynthetic process"/>
    <property type="evidence" value="ECO:0007669"/>
    <property type="project" value="UniProtKB-KW"/>
</dbReference>
<keyword evidence="7" id="KW-0443">Lipid metabolism</keyword>
<dbReference type="EMBL" id="LC006086">
    <property type="protein sequence ID" value="BAQ21936.1"/>
    <property type="molecule type" value="Genomic_DNA"/>
</dbReference>
<dbReference type="GO" id="GO:0044550">
    <property type="term" value="P:secondary metabolite biosynthetic process"/>
    <property type="evidence" value="ECO:0007669"/>
    <property type="project" value="TreeGrafter"/>
</dbReference>
<dbReference type="NCBIfam" id="NF006829">
    <property type="entry name" value="PRK09352.1"/>
    <property type="match status" value="1"/>
</dbReference>
<gene>
    <name evidence="12" type="primary">vstF</name>
</gene>
<reference evidence="12" key="1">
    <citation type="journal article" date="2015" name="J. Am. Chem. Soc.">
        <title>Biosynthesis of versipelostatin: identification of an enzyme-catalyzed [4+2]-cycloaddition required for macrocyclization of spirotetronate-containing polyketides.</title>
        <authorList>
            <person name="Hashimoto T."/>
            <person name="Hashimoto J."/>
            <person name="Teruya K."/>
            <person name="Hirano T."/>
            <person name="Shin-ya K."/>
            <person name="Ikeda H."/>
            <person name="Liu H."/>
            <person name="Nishiyama M."/>
            <person name="Kuzuyama T."/>
        </authorList>
    </citation>
    <scope>NUCLEOTIDE SEQUENCE</scope>
    <source>
        <strain evidence="12">4083-SVS6</strain>
    </source>
</reference>
<comment type="similarity">
    <text evidence="2">Belongs to the thiolase-like superfamily. FabH family.</text>
</comment>
<evidence type="ECO:0000256" key="6">
    <source>
        <dbReference type="ARBA" id="ARBA00022832"/>
    </source>
</evidence>
<feature type="domain" description="Beta-ketoacyl-[acyl-carrier-protein] synthase III N-terminal" evidence="11">
    <location>
        <begin position="114"/>
        <end position="191"/>
    </location>
</feature>
<evidence type="ECO:0000256" key="2">
    <source>
        <dbReference type="ARBA" id="ARBA00008642"/>
    </source>
</evidence>